<dbReference type="EMBL" id="JAYMGO010000016">
    <property type="protein sequence ID" value="KAL1258882.1"/>
    <property type="molecule type" value="Genomic_DNA"/>
</dbReference>
<keyword evidence="2" id="KW-1185">Reference proteome</keyword>
<dbReference type="Proteomes" id="UP001558613">
    <property type="component" value="Unassembled WGS sequence"/>
</dbReference>
<protein>
    <submittedName>
        <fullName evidence="1">Uncharacterized protein</fullName>
    </submittedName>
</protein>
<gene>
    <name evidence="1" type="ORF">QQF64_009459</name>
</gene>
<reference evidence="1 2" key="1">
    <citation type="submission" date="2023-09" db="EMBL/GenBank/DDBJ databases">
        <authorList>
            <person name="Wang M."/>
        </authorList>
    </citation>
    <scope>NUCLEOTIDE SEQUENCE [LARGE SCALE GENOMIC DNA]</scope>
    <source>
        <strain evidence="1">GT-2023</strain>
        <tissue evidence="1">Liver</tissue>
    </source>
</reference>
<sequence>MNDWSPQASYPCGNFSDTSCLKPQKPQTHKLLTIRRFLSSLSLRTPALLFDRCLGLRWAQVLGLPASSGKPRLLSNVLIGPYISPL</sequence>
<name>A0ABR3M4T7_9TELE</name>
<evidence type="ECO:0000313" key="1">
    <source>
        <dbReference type="EMBL" id="KAL1258882.1"/>
    </source>
</evidence>
<organism evidence="1 2">
    <name type="scientific">Cirrhinus molitorella</name>
    <name type="common">mud carp</name>
    <dbReference type="NCBI Taxonomy" id="172907"/>
    <lineage>
        <taxon>Eukaryota</taxon>
        <taxon>Metazoa</taxon>
        <taxon>Chordata</taxon>
        <taxon>Craniata</taxon>
        <taxon>Vertebrata</taxon>
        <taxon>Euteleostomi</taxon>
        <taxon>Actinopterygii</taxon>
        <taxon>Neopterygii</taxon>
        <taxon>Teleostei</taxon>
        <taxon>Ostariophysi</taxon>
        <taxon>Cypriniformes</taxon>
        <taxon>Cyprinidae</taxon>
        <taxon>Labeoninae</taxon>
        <taxon>Labeonini</taxon>
        <taxon>Cirrhinus</taxon>
    </lineage>
</organism>
<comment type="caution">
    <text evidence="1">The sequence shown here is derived from an EMBL/GenBank/DDBJ whole genome shotgun (WGS) entry which is preliminary data.</text>
</comment>
<proteinExistence type="predicted"/>
<evidence type="ECO:0000313" key="2">
    <source>
        <dbReference type="Proteomes" id="UP001558613"/>
    </source>
</evidence>
<accession>A0ABR3M4T7</accession>